<evidence type="ECO:0000259" key="6">
    <source>
        <dbReference type="Pfam" id="PF01095"/>
    </source>
</evidence>
<dbReference type="InterPro" id="IPR012334">
    <property type="entry name" value="Pectin_lyas_fold"/>
</dbReference>
<dbReference type="AlphaFoldDB" id="A0A9D1GR33"/>
<evidence type="ECO:0000256" key="5">
    <source>
        <dbReference type="RuleBase" id="RU000589"/>
    </source>
</evidence>
<comment type="catalytic activity">
    <reaction evidence="5">
        <text>[(1-&gt;4)-alpha-D-galacturonosyl methyl ester](n) + n H2O = [(1-&gt;4)-alpha-D-galacturonosyl](n) + n methanol + n H(+)</text>
        <dbReference type="Rhea" id="RHEA:22380"/>
        <dbReference type="Rhea" id="RHEA-COMP:14570"/>
        <dbReference type="Rhea" id="RHEA-COMP:14573"/>
        <dbReference type="ChEBI" id="CHEBI:15377"/>
        <dbReference type="ChEBI" id="CHEBI:15378"/>
        <dbReference type="ChEBI" id="CHEBI:17790"/>
        <dbReference type="ChEBI" id="CHEBI:140522"/>
        <dbReference type="ChEBI" id="CHEBI:140523"/>
        <dbReference type="EC" id="3.1.1.11"/>
    </reaction>
</comment>
<accession>A0A9D1GR33</accession>
<reference evidence="7" key="2">
    <citation type="journal article" date="2021" name="PeerJ">
        <title>Extensive microbial diversity within the chicken gut microbiome revealed by metagenomics and culture.</title>
        <authorList>
            <person name="Gilroy R."/>
            <person name="Ravi A."/>
            <person name="Getino M."/>
            <person name="Pursley I."/>
            <person name="Horton D.L."/>
            <person name="Alikhan N.F."/>
            <person name="Baker D."/>
            <person name="Gharbi K."/>
            <person name="Hall N."/>
            <person name="Watson M."/>
            <person name="Adriaenssens E.M."/>
            <person name="Foster-Nyarko E."/>
            <person name="Jarju S."/>
            <person name="Secka A."/>
            <person name="Antonio M."/>
            <person name="Oren A."/>
            <person name="Chaudhuri R.R."/>
            <person name="La Ragione R."/>
            <person name="Hildebrand F."/>
            <person name="Pallen M.J."/>
        </authorList>
    </citation>
    <scope>NUCLEOTIDE SEQUENCE</scope>
    <source>
        <strain evidence="7">ChiW17-6978</strain>
    </source>
</reference>
<dbReference type="GO" id="GO:0042545">
    <property type="term" value="P:cell wall modification"/>
    <property type="evidence" value="ECO:0007669"/>
    <property type="project" value="UniProtKB-UniRule"/>
</dbReference>
<comment type="caution">
    <text evidence="7">The sequence shown here is derived from an EMBL/GenBank/DDBJ whole genome shotgun (WGS) entry which is preliminary data.</text>
</comment>
<keyword evidence="2 5" id="KW-0378">Hydrolase</keyword>
<dbReference type="GO" id="GO:0045490">
    <property type="term" value="P:pectin catabolic process"/>
    <property type="evidence" value="ECO:0007669"/>
    <property type="project" value="UniProtKB-UniRule"/>
</dbReference>
<sequence>MLYSVCNDQSINSILKKMHAGDTLILEDGLYREKIDILTDGITLKARNPHQAILSWNDYYHKIMPDGNECNTFRTYTVYIGGDQVTLEGIVIENKAVPSAIYGQAVALHVDGNRFNCLNCLIKGAQDTLFLGPLPNDLCKRYQGFYPPERLKGTPSKQYYKNCMIFGDVDFIFGCATALFEDCTIHSIQRESKNYAYISAPSHSSDVPYGFLFYHCHFSSEEKRPSSFLSRPWRDYGCAAFIECQMDSHILGKGFDPWNNSGREKTARFIEYSPNVDLSARVPWSHQLTEKQALSYVKNFKDYLSF</sequence>
<comment type="similarity">
    <text evidence="1">Belongs to the pectinesterase family.</text>
</comment>
<evidence type="ECO:0000256" key="4">
    <source>
        <dbReference type="PROSITE-ProRule" id="PRU10040"/>
    </source>
</evidence>
<evidence type="ECO:0000256" key="2">
    <source>
        <dbReference type="ARBA" id="ARBA00022801"/>
    </source>
</evidence>
<dbReference type="EC" id="3.1.1.11" evidence="5"/>
<feature type="active site" evidence="4">
    <location>
        <position position="170"/>
    </location>
</feature>
<dbReference type="GO" id="GO:0009279">
    <property type="term" value="C:cell outer membrane"/>
    <property type="evidence" value="ECO:0007669"/>
    <property type="project" value="TreeGrafter"/>
</dbReference>
<dbReference type="EMBL" id="DVLF01000083">
    <property type="protein sequence ID" value="HIT49898.1"/>
    <property type="molecule type" value="Genomic_DNA"/>
</dbReference>
<name>A0A9D1GR33_9MOLU</name>
<dbReference type="GO" id="GO:0030599">
    <property type="term" value="F:pectinesterase activity"/>
    <property type="evidence" value="ECO:0007669"/>
    <property type="project" value="UniProtKB-UniRule"/>
</dbReference>
<dbReference type="PROSITE" id="PS00503">
    <property type="entry name" value="PECTINESTERASE_2"/>
    <property type="match status" value="1"/>
</dbReference>
<evidence type="ECO:0000256" key="3">
    <source>
        <dbReference type="ARBA" id="ARBA00023085"/>
    </source>
</evidence>
<dbReference type="InterPro" id="IPR033131">
    <property type="entry name" value="Pectinesterase_Asp_AS"/>
</dbReference>
<feature type="domain" description="Pectinesterase catalytic" evidence="6">
    <location>
        <begin position="11"/>
        <end position="130"/>
    </location>
</feature>
<proteinExistence type="inferred from homology"/>
<evidence type="ECO:0000256" key="1">
    <source>
        <dbReference type="ARBA" id="ARBA00008891"/>
    </source>
</evidence>
<evidence type="ECO:0000313" key="8">
    <source>
        <dbReference type="Proteomes" id="UP000886758"/>
    </source>
</evidence>
<dbReference type="PANTHER" id="PTHR31321">
    <property type="entry name" value="ACYL-COA THIOESTER HYDROLASE YBHC-RELATED"/>
    <property type="match status" value="1"/>
</dbReference>
<reference evidence="7" key="1">
    <citation type="submission" date="2020-10" db="EMBL/GenBank/DDBJ databases">
        <authorList>
            <person name="Gilroy R."/>
        </authorList>
    </citation>
    <scope>NUCLEOTIDE SEQUENCE</scope>
    <source>
        <strain evidence="7">ChiW17-6978</strain>
    </source>
</reference>
<organism evidence="7 8">
    <name type="scientific">Candidatus Pelethenecus faecipullorum</name>
    <dbReference type="NCBI Taxonomy" id="2840900"/>
    <lineage>
        <taxon>Bacteria</taxon>
        <taxon>Bacillati</taxon>
        <taxon>Mycoplasmatota</taxon>
        <taxon>Mollicutes</taxon>
        <taxon>Candidatus Pelethenecus</taxon>
    </lineage>
</organism>
<evidence type="ECO:0000313" key="7">
    <source>
        <dbReference type="EMBL" id="HIT49898.1"/>
    </source>
</evidence>
<dbReference type="SUPFAM" id="SSF51126">
    <property type="entry name" value="Pectin lyase-like"/>
    <property type="match status" value="1"/>
</dbReference>
<feature type="domain" description="Pectinesterase catalytic" evidence="6">
    <location>
        <begin position="156"/>
        <end position="296"/>
    </location>
</feature>
<dbReference type="Proteomes" id="UP000886758">
    <property type="component" value="Unassembled WGS sequence"/>
</dbReference>
<dbReference type="InterPro" id="IPR000070">
    <property type="entry name" value="Pectinesterase_cat"/>
</dbReference>
<gene>
    <name evidence="7" type="ORF">IAD46_02605</name>
</gene>
<dbReference type="Pfam" id="PF01095">
    <property type="entry name" value="Pectinesterase"/>
    <property type="match status" value="2"/>
</dbReference>
<keyword evidence="3 5" id="KW-0063">Aspartyl esterase</keyword>
<dbReference type="PANTHER" id="PTHR31321:SF57">
    <property type="entry name" value="PECTINESTERASE 53-RELATED"/>
    <property type="match status" value="1"/>
</dbReference>
<protein>
    <recommendedName>
        <fullName evidence="5">Pectinesterase</fullName>
        <ecNumber evidence="5">3.1.1.11</ecNumber>
    </recommendedName>
</protein>
<comment type="pathway">
    <text evidence="5">Glycan metabolism; pectin degradation; 2-dehydro-3-deoxy-D-gluconate from pectin: step 1/5.</text>
</comment>
<dbReference type="InterPro" id="IPR011050">
    <property type="entry name" value="Pectin_lyase_fold/virulence"/>
</dbReference>
<dbReference type="Gene3D" id="2.160.20.10">
    <property type="entry name" value="Single-stranded right-handed beta-helix, Pectin lyase-like"/>
    <property type="match status" value="1"/>
</dbReference>